<name>A0ABM1BVT8_LIMPO</name>
<dbReference type="GeneID" id="106473512"/>
<dbReference type="SUPFAM" id="SSF55394">
    <property type="entry name" value="Bactericidal permeability-increasing protein, BPI"/>
    <property type="match status" value="1"/>
</dbReference>
<organism evidence="1 2">
    <name type="scientific">Limulus polyphemus</name>
    <name type="common">Atlantic horseshoe crab</name>
    <dbReference type="NCBI Taxonomy" id="6850"/>
    <lineage>
        <taxon>Eukaryota</taxon>
        <taxon>Metazoa</taxon>
        <taxon>Ecdysozoa</taxon>
        <taxon>Arthropoda</taxon>
        <taxon>Chelicerata</taxon>
        <taxon>Merostomata</taxon>
        <taxon>Xiphosura</taxon>
        <taxon>Limulidae</taxon>
        <taxon>Limulus</taxon>
    </lineage>
</organism>
<dbReference type="Pfam" id="PF16984">
    <property type="entry name" value="Grp7_allergen"/>
    <property type="match status" value="1"/>
</dbReference>
<accession>A0ABM1BVT8</accession>
<evidence type="ECO:0000313" key="2">
    <source>
        <dbReference type="RefSeq" id="XP_013789649.1"/>
    </source>
</evidence>
<dbReference type="Proteomes" id="UP000694941">
    <property type="component" value="Unplaced"/>
</dbReference>
<dbReference type="Gene3D" id="3.15.10.50">
    <property type="match status" value="1"/>
</dbReference>
<protein>
    <submittedName>
        <fullName evidence="2">Uncharacterized protein LOC106473512</fullName>
    </submittedName>
</protein>
<keyword evidence="1" id="KW-1185">Reference proteome</keyword>
<evidence type="ECO:0000313" key="1">
    <source>
        <dbReference type="Proteomes" id="UP000694941"/>
    </source>
</evidence>
<dbReference type="InterPro" id="IPR017943">
    <property type="entry name" value="Bactericidal_perm-incr_a/b_dom"/>
</dbReference>
<proteinExistence type="predicted"/>
<dbReference type="RefSeq" id="XP_013789649.1">
    <property type="nucleotide sequence ID" value="XM_013934195.2"/>
</dbReference>
<reference evidence="2" key="1">
    <citation type="submission" date="2025-08" db="UniProtKB">
        <authorList>
            <consortium name="RefSeq"/>
        </authorList>
    </citation>
    <scope>IDENTIFICATION</scope>
    <source>
        <tissue evidence="2">Muscle</tissue>
    </source>
</reference>
<gene>
    <name evidence="2" type="primary">LOC106473512</name>
</gene>
<dbReference type="InterPro" id="IPR038602">
    <property type="entry name" value="Mite_allergen_7_sf"/>
</dbReference>
<dbReference type="InterPro" id="IPR020234">
    <property type="entry name" value="Mite_allergen_group-7"/>
</dbReference>
<sequence length="170" mass="18882">MLANARGFLSDAITLPNVSNNIDLANGEIRGLSTIYRSGKSHVFCSGKSAIIQVSLGFRNLSGSYKWHKKLPLLSLDGAIDIKVDDLQIVAKISQSPSDSILRLTMFDIVRLEGVKIHITGLGPLSWLFSKLSTFLVRIFRSFVANYVEGPIQKVIRHIIEKTKPIFPPY</sequence>